<dbReference type="EMBL" id="ASPP01021695">
    <property type="protein sequence ID" value="ETO12127.1"/>
    <property type="molecule type" value="Genomic_DNA"/>
</dbReference>
<comment type="caution">
    <text evidence="1">The sequence shown here is derived from an EMBL/GenBank/DDBJ whole genome shotgun (WGS) entry which is preliminary data.</text>
</comment>
<reference evidence="1 2" key="1">
    <citation type="journal article" date="2013" name="Curr. Biol.">
        <title>The Genome of the Foraminiferan Reticulomyxa filosa.</title>
        <authorList>
            <person name="Glockner G."/>
            <person name="Hulsmann N."/>
            <person name="Schleicher M."/>
            <person name="Noegel A.A."/>
            <person name="Eichinger L."/>
            <person name="Gallinger C."/>
            <person name="Pawlowski J."/>
            <person name="Sierra R."/>
            <person name="Euteneuer U."/>
            <person name="Pillet L."/>
            <person name="Moustafa A."/>
            <person name="Platzer M."/>
            <person name="Groth M."/>
            <person name="Szafranski K."/>
            <person name="Schliwa M."/>
        </authorList>
    </citation>
    <scope>NUCLEOTIDE SEQUENCE [LARGE SCALE GENOMIC DNA]</scope>
</reference>
<gene>
    <name evidence="1" type="ORF">RFI_25248</name>
</gene>
<evidence type="ECO:0008006" key="3">
    <source>
        <dbReference type="Google" id="ProtNLM"/>
    </source>
</evidence>
<protein>
    <recommendedName>
        <fullName evidence="3">F-box domain-containing protein</fullName>
    </recommendedName>
</protein>
<proteinExistence type="predicted"/>
<evidence type="ECO:0000313" key="2">
    <source>
        <dbReference type="Proteomes" id="UP000023152"/>
    </source>
</evidence>
<accession>X6MFD0</accession>
<dbReference type="Proteomes" id="UP000023152">
    <property type="component" value="Unassembled WGS sequence"/>
</dbReference>
<organism evidence="1 2">
    <name type="scientific">Reticulomyxa filosa</name>
    <dbReference type="NCBI Taxonomy" id="46433"/>
    <lineage>
        <taxon>Eukaryota</taxon>
        <taxon>Sar</taxon>
        <taxon>Rhizaria</taxon>
        <taxon>Retaria</taxon>
        <taxon>Foraminifera</taxon>
        <taxon>Monothalamids</taxon>
        <taxon>Reticulomyxidae</taxon>
        <taxon>Reticulomyxa</taxon>
    </lineage>
</organism>
<keyword evidence="2" id="KW-1185">Reference proteome</keyword>
<sequence length="432" mass="50836">MICTWTLVALAQAQKAVSFQKKIVLHLSKKMRSLSYIHQYVNGLVKNADTTKGVLKIMGELCDLHELKNLLDQKMEEIKGILEKGYTKKNEQSQKHSKDKLCDTYLRLSSIDEILPISIHINIFSFLGSECFQFLPLLSHSFRHMFISNPFLYKRLTVNSKKEAVLMELVDKAKRYYHNTNPLLTPAPNATMEPFPWHAIRKWSIDASLSSWSIPKILSQGQPRLLYRSLFSPTFNDRWRQAVSFWRHYAANRQRKGKKKECKTLKEVIATIRPRQLYRKISIRTNDPAQHAISTLENLGDDIFLGQNHGFIDYTRELSSQYLQRIKMKEQHSQEQVLYLAYAIAKVKYKKQDFENHLKDALSSPNQSNHFDVNHSRNPKYKRFYVTTSTSQKIRSFYYKGIHFLFFFSSHHHPFRTRSTYNKTCNDTFFFN</sequence>
<name>X6MFD0_RETFI</name>
<dbReference type="AlphaFoldDB" id="X6MFD0"/>
<evidence type="ECO:0000313" key="1">
    <source>
        <dbReference type="EMBL" id="ETO12127.1"/>
    </source>
</evidence>